<feature type="compositionally biased region" description="Acidic residues" evidence="1">
    <location>
        <begin position="225"/>
        <end position="248"/>
    </location>
</feature>
<sequence>MTRKHTLTGAALIALIAGGAFAQDDTGLTTEPMQTDGTMATDGMGNTAAETAPVFTSVEEMTVGDVLGMVAYDPNGDRIGEIDYVVTPPSGPAAVIGIGGFIGLGEYTVALPVEEFQLSDDGTFFTLNTDKETLKAQPEFDESGVSGLPDETPMSEVMAAAGDGADESGDGGDAAADSSDDGASGDAMSEEPAADAEMSDEADGDAAQDETTTESGDTSGGDAADGAESEGSEEAIPAEEAASDEECPEGTVRPEEGADHCVPEADAETESGN</sequence>
<gene>
    <name evidence="3" type="ORF">P1J78_16515</name>
</gene>
<dbReference type="SUPFAM" id="SSF50346">
    <property type="entry name" value="PRC-barrel domain"/>
    <property type="match status" value="1"/>
</dbReference>
<evidence type="ECO:0000313" key="3">
    <source>
        <dbReference type="EMBL" id="MDF0602344.1"/>
    </source>
</evidence>
<protein>
    <recommendedName>
        <fullName evidence="5">PRC-barrel domain-containing protein</fullName>
    </recommendedName>
</protein>
<feature type="signal peptide" evidence="2">
    <location>
        <begin position="1"/>
        <end position="22"/>
    </location>
</feature>
<reference evidence="3" key="1">
    <citation type="submission" date="2023-03" db="EMBL/GenBank/DDBJ databases">
        <title>Multiphase analysis and comparison of six strains from genera Psychromarinibacter, Lutimaribacter, and Maritimibacter, including a novel species: Psychromarinibacter sediminicola sp. nov.</title>
        <authorList>
            <person name="Wang Y.-H."/>
            <person name="Ye M.-Q."/>
            <person name="Du Z.-J."/>
        </authorList>
    </citation>
    <scope>NUCLEOTIDE SEQUENCE</scope>
    <source>
        <strain evidence="3">C21-152</strain>
    </source>
</reference>
<comment type="caution">
    <text evidence="3">The sequence shown here is derived from an EMBL/GenBank/DDBJ whole genome shotgun (WGS) entry which is preliminary data.</text>
</comment>
<feature type="compositionally biased region" description="Basic and acidic residues" evidence="1">
    <location>
        <begin position="252"/>
        <end position="263"/>
    </location>
</feature>
<feature type="compositionally biased region" description="Low complexity" evidence="1">
    <location>
        <begin position="213"/>
        <end position="224"/>
    </location>
</feature>
<dbReference type="PANTHER" id="PTHR36505:SF1">
    <property type="entry name" value="BLR1072 PROTEIN"/>
    <property type="match status" value="1"/>
</dbReference>
<keyword evidence="2" id="KW-0732">Signal</keyword>
<proteinExistence type="predicted"/>
<evidence type="ECO:0000256" key="1">
    <source>
        <dbReference type="SAM" id="MobiDB-lite"/>
    </source>
</evidence>
<dbReference type="EMBL" id="JARGYC010000047">
    <property type="protein sequence ID" value="MDF0602344.1"/>
    <property type="molecule type" value="Genomic_DNA"/>
</dbReference>
<name>A0AAE3NTV6_9RHOB</name>
<keyword evidence="4" id="KW-1185">Reference proteome</keyword>
<organism evidence="3 4">
    <name type="scientific">Psychromarinibacter sediminicola</name>
    <dbReference type="NCBI Taxonomy" id="3033385"/>
    <lineage>
        <taxon>Bacteria</taxon>
        <taxon>Pseudomonadati</taxon>
        <taxon>Pseudomonadota</taxon>
        <taxon>Alphaproteobacteria</taxon>
        <taxon>Rhodobacterales</taxon>
        <taxon>Paracoccaceae</taxon>
        <taxon>Psychromarinibacter</taxon>
    </lineage>
</organism>
<evidence type="ECO:0008006" key="5">
    <source>
        <dbReference type="Google" id="ProtNLM"/>
    </source>
</evidence>
<feature type="chain" id="PRO_5042063141" description="PRC-barrel domain-containing protein" evidence="2">
    <location>
        <begin position="23"/>
        <end position="273"/>
    </location>
</feature>
<dbReference type="Proteomes" id="UP001220964">
    <property type="component" value="Unassembled WGS sequence"/>
</dbReference>
<evidence type="ECO:0000313" key="4">
    <source>
        <dbReference type="Proteomes" id="UP001220964"/>
    </source>
</evidence>
<evidence type="ECO:0000256" key="2">
    <source>
        <dbReference type="SAM" id="SignalP"/>
    </source>
</evidence>
<dbReference type="AlphaFoldDB" id="A0AAE3NTV6"/>
<feature type="compositionally biased region" description="Low complexity" evidence="1">
    <location>
        <begin position="173"/>
        <end position="187"/>
    </location>
</feature>
<accession>A0AAE3NTV6</accession>
<dbReference type="InterPro" id="IPR011033">
    <property type="entry name" value="PRC_barrel-like_sf"/>
</dbReference>
<dbReference type="RefSeq" id="WP_275568471.1">
    <property type="nucleotide sequence ID" value="NZ_JARGYC010000047.1"/>
</dbReference>
<dbReference type="PANTHER" id="PTHR36505">
    <property type="entry name" value="BLR1072 PROTEIN"/>
    <property type="match status" value="1"/>
</dbReference>
<feature type="region of interest" description="Disordered" evidence="1">
    <location>
        <begin position="161"/>
        <end position="273"/>
    </location>
</feature>
<feature type="compositionally biased region" description="Acidic residues" evidence="1">
    <location>
        <begin position="188"/>
        <end position="212"/>
    </location>
</feature>
<dbReference type="Gene3D" id="2.30.30.240">
    <property type="entry name" value="PRC-barrel domain"/>
    <property type="match status" value="1"/>
</dbReference>